<feature type="chain" id="PRO_5045573345" evidence="16">
    <location>
        <begin position="18"/>
        <end position="704"/>
    </location>
</feature>
<evidence type="ECO:0000313" key="20">
    <source>
        <dbReference type="Proteomes" id="UP001595539"/>
    </source>
</evidence>
<dbReference type="PANTHER" id="PTHR32552:SF68">
    <property type="entry name" value="FERRICHROME OUTER MEMBRANE TRANSPORTER_PHAGE RECEPTOR"/>
    <property type="match status" value="1"/>
</dbReference>
<evidence type="ECO:0000256" key="13">
    <source>
        <dbReference type="ARBA" id="ARBA00023237"/>
    </source>
</evidence>
<evidence type="ECO:0000256" key="8">
    <source>
        <dbReference type="ARBA" id="ARBA00023004"/>
    </source>
</evidence>
<comment type="subcellular location">
    <subcellularLocation>
        <location evidence="1 14">Cell outer membrane</location>
        <topology evidence="1 14">Multi-pass membrane protein</topology>
    </subcellularLocation>
</comment>
<accession>A0ABV7U5N3</accession>
<keyword evidence="5" id="KW-0410">Iron transport</keyword>
<evidence type="ECO:0000256" key="7">
    <source>
        <dbReference type="ARBA" id="ARBA00022729"/>
    </source>
</evidence>
<keyword evidence="6 14" id="KW-0812">Transmembrane</keyword>
<dbReference type="PANTHER" id="PTHR32552">
    <property type="entry name" value="FERRICHROME IRON RECEPTOR-RELATED"/>
    <property type="match status" value="1"/>
</dbReference>
<reference evidence="20" key="1">
    <citation type="journal article" date="2019" name="Int. J. Syst. Evol. Microbiol.">
        <title>The Global Catalogue of Microorganisms (GCM) 10K type strain sequencing project: providing services to taxonomists for standard genome sequencing and annotation.</title>
        <authorList>
            <consortium name="The Broad Institute Genomics Platform"/>
            <consortium name="The Broad Institute Genome Sequencing Center for Infectious Disease"/>
            <person name="Wu L."/>
            <person name="Ma J."/>
        </authorList>
    </citation>
    <scope>NUCLEOTIDE SEQUENCE [LARGE SCALE GENOMIC DNA]</scope>
    <source>
        <strain evidence="20">KCTC 42473</strain>
    </source>
</reference>
<dbReference type="SUPFAM" id="SSF56935">
    <property type="entry name" value="Porins"/>
    <property type="match status" value="1"/>
</dbReference>
<evidence type="ECO:0000256" key="2">
    <source>
        <dbReference type="ARBA" id="ARBA00009810"/>
    </source>
</evidence>
<feature type="domain" description="TonB-dependent receptor plug" evidence="18">
    <location>
        <begin position="67"/>
        <end position="167"/>
    </location>
</feature>
<keyword evidence="4 14" id="KW-1134">Transmembrane beta strand</keyword>
<dbReference type="EMBL" id="JBHRXY010000009">
    <property type="protein sequence ID" value="MFC3630260.1"/>
    <property type="molecule type" value="Genomic_DNA"/>
</dbReference>
<dbReference type="InterPro" id="IPR012910">
    <property type="entry name" value="Plug_dom"/>
</dbReference>
<dbReference type="PROSITE" id="PS51257">
    <property type="entry name" value="PROKAR_LIPOPROTEIN"/>
    <property type="match status" value="1"/>
</dbReference>
<sequence length="704" mass="76032">MSLLPRSLFLASVSALAMACAAAAQDAATTGADDSVFVLGDITLTADDVLGYVASGAQTTKSSTPIAESQQSVSVVTEDQIDQQGAQNLGQALGYTAGVLAEPFGIDPRFDTPYIRGFRADNAQYVNGLRQGRYFGAISQEIYGLQQIEVLRGPSSSLYGAGSPLGVINMVQKRARSFDFGEVGLGYDSNDSPSLFFDVNRAPSEDLSFRVTGIGRDESTQIDDLTNKGGYLAGAVRWAPSEATTIDFLATYTKDAPISPTGVPFALTQSGDGDDLRDLYTGQKDWDDSDRTAYSIGVEVSHELENGWTLSQGFRYEGLDWDYRGTYASTVIDADTISRGSSEQREDSDTISLDTRLTGEVTTGQAVHTLLFGVDARKYDAFESSQFGTAANLDLADPDYYAGGQTPFAPANAGDSTLRQVGIYAQDEVEYGNWRGSLGLRYDWVEQTGERYGSPSEYKDNKVTGRAGLGYVMANGVAPYVSYSTSFDPNAGFDLNNEILRPTEAKQWEVGVKYSPSVFNGLITVSVYDLTLSDVNRSIQRPDGQPGSVIRQIDEVKSQGVELEATAELAEGWRLRGGYAYNKTEQDDPTRSIDSSTGLIFDGKELADAPNHLASLWIDRDFGIGLRIGGGIRYIGTRFINDSNSAELDSVTLVDLGGSYTRDNVEASLNLSNLTDEVYVGACGFSYCSYGEGRTVTAKVAYKW</sequence>
<proteinExistence type="inferred from homology"/>
<dbReference type="Gene3D" id="2.170.130.10">
    <property type="entry name" value="TonB-dependent receptor, plug domain"/>
    <property type="match status" value="1"/>
</dbReference>
<keyword evidence="11 14" id="KW-0472">Membrane</keyword>
<evidence type="ECO:0000256" key="15">
    <source>
        <dbReference type="RuleBase" id="RU003357"/>
    </source>
</evidence>
<evidence type="ECO:0000313" key="19">
    <source>
        <dbReference type="EMBL" id="MFC3630260.1"/>
    </source>
</evidence>
<keyword evidence="10 15" id="KW-0798">TonB box</keyword>
<evidence type="ECO:0000256" key="16">
    <source>
        <dbReference type="SAM" id="SignalP"/>
    </source>
</evidence>
<dbReference type="InterPro" id="IPR036942">
    <property type="entry name" value="Beta-barrel_TonB_sf"/>
</dbReference>
<evidence type="ECO:0000256" key="1">
    <source>
        <dbReference type="ARBA" id="ARBA00004571"/>
    </source>
</evidence>
<evidence type="ECO:0000256" key="11">
    <source>
        <dbReference type="ARBA" id="ARBA00023136"/>
    </source>
</evidence>
<evidence type="ECO:0000259" key="18">
    <source>
        <dbReference type="Pfam" id="PF07715"/>
    </source>
</evidence>
<dbReference type="PROSITE" id="PS52016">
    <property type="entry name" value="TONB_DEPENDENT_REC_3"/>
    <property type="match status" value="1"/>
</dbReference>
<comment type="similarity">
    <text evidence="2 14 15">Belongs to the TonB-dependent receptor family.</text>
</comment>
<keyword evidence="9" id="KW-0406">Ion transport</keyword>
<dbReference type="RefSeq" id="WP_377761792.1">
    <property type="nucleotide sequence ID" value="NZ_JBHRXY010000009.1"/>
</dbReference>
<evidence type="ECO:0000256" key="14">
    <source>
        <dbReference type="PROSITE-ProRule" id="PRU01360"/>
    </source>
</evidence>
<name>A0ABV7U5N3_9RHOB</name>
<keyword evidence="8" id="KW-0408">Iron</keyword>
<feature type="domain" description="TonB-dependent receptor-like beta-barrel" evidence="17">
    <location>
        <begin position="244"/>
        <end position="674"/>
    </location>
</feature>
<keyword evidence="13 14" id="KW-0998">Cell outer membrane</keyword>
<dbReference type="InterPro" id="IPR010105">
    <property type="entry name" value="TonB_sidphr_rcpt"/>
</dbReference>
<keyword evidence="12 19" id="KW-0675">Receptor</keyword>
<gene>
    <name evidence="19" type="ORF">ACFOM8_12485</name>
</gene>
<dbReference type="Pfam" id="PF00593">
    <property type="entry name" value="TonB_dep_Rec_b-barrel"/>
    <property type="match status" value="1"/>
</dbReference>
<dbReference type="InterPro" id="IPR037066">
    <property type="entry name" value="Plug_dom_sf"/>
</dbReference>
<evidence type="ECO:0000256" key="12">
    <source>
        <dbReference type="ARBA" id="ARBA00023170"/>
    </source>
</evidence>
<dbReference type="InterPro" id="IPR039426">
    <property type="entry name" value="TonB-dep_rcpt-like"/>
</dbReference>
<keyword evidence="7 16" id="KW-0732">Signal</keyword>
<evidence type="ECO:0000256" key="3">
    <source>
        <dbReference type="ARBA" id="ARBA00022448"/>
    </source>
</evidence>
<evidence type="ECO:0000256" key="6">
    <source>
        <dbReference type="ARBA" id="ARBA00022692"/>
    </source>
</evidence>
<dbReference type="CDD" id="cd01347">
    <property type="entry name" value="ligand_gated_channel"/>
    <property type="match status" value="1"/>
</dbReference>
<keyword evidence="3 14" id="KW-0813">Transport</keyword>
<dbReference type="InterPro" id="IPR000531">
    <property type="entry name" value="Beta-barrel_TonB"/>
</dbReference>
<evidence type="ECO:0000256" key="10">
    <source>
        <dbReference type="ARBA" id="ARBA00023077"/>
    </source>
</evidence>
<evidence type="ECO:0000256" key="4">
    <source>
        <dbReference type="ARBA" id="ARBA00022452"/>
    </source>
</evidence>
<evidence type="ECO:0000256" key="5">
    <source>
        <dbReference type="ARBA" id="ARBA00022496"/>
    </source>
</evidence>
<organism evidence="19 20">
    <name type="scientific">Paracoccus angustae</name>
    <dbReference type="NCBI Taxonomy" id="1671480"/>
    <lineage>
        <taxon>Bacteria</taxon>
        <taxon>Pseudomonadati</taxon>
        <taxon>Pseudomonadota</taxon>
        <taxon>Alphaproteobacteria</taxon>
        <taxon>Rhodobacterales</taxon>
        <taxon>Paracoccaceae</taxon>
        <taxon>Paracoccus</taxon>
    </lineage>
</organism>
<protein>
    <submittedName>
        <fullName evidence="19">TonB-dependent siderophore receptor</fullName>
    </submittedName>
</protein>
<dbReference type="Gene3D" id="2.40.170.20">
    <property type="entry name" value="TonB-dependent receptor, beta-barrel domain"/>
    <property type="match status" value="1"/>
</dbReference>
<dbReference type="Pfam" id="PF07715">
    <property type="entry name" value="Plug"/>
    <property type="match status" value="1"/>
</dbReference>
<evidence type="ECO:0000256" key="9">
    <source>
        <dbReference type="ARBA" id="ARBA00023065"/>
    </source>
</evidence>
<comment type="caution">
    <text evidence="19">The sequence shown here is derived from an EMBL/GenBank/DDBJ whole genome shotgun (WGS) entry which is preliminary data.</text>
</comment>
<dbReference type="Proteomes" id="UP001595539">
    <property type="component" value="Unassembled WGS sequence"/>
</dbReference>
<feature type="signal peptide" evidence="16">
    <location>
        <begin position="1"/>
        <end position="17"/>
    </location>
</feature>
<dbReference type="NCBIfam" id="TIGR01783">
    <property type="entry name" value="TonB-siderophor"/>
    <property type="match status" value="1"/>
</dbReference>
<keyword evidence="20" id="KW-1185">Reference proteome</keyword>
<evidence type="ECO:0000259" key="17">
    <source>
        <dbReference type="Pfam" id="PF00593"/>
    </source>
</evidence>